<evidence type="ECO:0000256" key="1">
    <source>
        <dbReference type="ARBA" id="ARBA00004141"/>
    </source>
</evidence>
<evidence type="ECO:0000259" key="7">
    <source>
        <dbReference type="Pfam" id="PF20216"/>
    </source>
</evidence>
<feature type="transmembrane region" description="Helical" evidence="6">
    <location>
        <begin position="96"/>
        <end position="118"/>
    </location>
</feature>
<feature type="transmembrane region" description="Helical" evidence="6">
    <location>
        <begin position="65"/>
        <end position="84"/>
    </location>
</feature>
<evidence type="ECO:0000313" key="9">
    <source>
        <dbReference type="Proteomes" id="UP000319499"/>
    </source>
</evidence>
<keyword evidence="2 6" id="KW-0812">Transmembrane</keyword>
<dbReference type="EMBL" id="SELH01000017">
    <property type="protein sequence ID" value="TWP28717.1"/>
    <property type="molecule type" value="Genomic_DNA"/>
</dbReference>
<feature type="transmembrane region" description="Helical" evidence="6">
    <location>
        <begin position="149"/>
        <end position="169"/>
    </location>
</feature>
<dbReference type="Proteomes" id="UP000319499">
    <property type="component" value="Unassembled WGS sequence"/>
</dbReference>
<dbReference type="GO" id="GO:0016020">
    <property type="term" value="C:membrane"/>
    <property type="evidence" value="ECO:0007669"/>
    <property type="project" value="UniProtKB-SubCell"/>
</dbReference>
<proteinExistence type="predicted"/>
<sequence>MDKLFYYYKTGTEGVKIIYFSVIASVVYWILEFIFQKIFNVSVGSFFLLSSHAFIPNIWTFLTFPIFYVKFMDLLFGCVMIYYTEKIFRLYFNGESFLKFFILGNWVGGILFLLFGYATSTYGYLSGSILGVYSCLFAIISYNPKMKVTLFLLPIEFPLYILGIVIVGLDLLQLSAQPGGGGFLLSRVSAAIFGYLYMRAFQSGNDFLGKFIPSFHSLMKVKNLFKLRQKSHLKKEKGGGKTNTFDGRRPMSDEEFNRNKVQEQNEINAILDKISERGYENLTKEEKDILFKFKK</sequence>
<evidence type="ECO:0000256" key="3">
    <source>
        <dbReference type="ARBA" id="ARBA00022989"/>
    </source>
</evidence>
<organism evidence="8 9">
    <name type="scientific">Apibacter muscae</name>
    <dbReference type="NCBI Taxonomy" id="2509004"/>
    <lineage>
        <taxon>Bacteria</taxon>
        <taxon>Pseudomonadati</taxon>
        <taxon>Bacteroidota</taxon>
        <taxon>Flavobacteriia</taxon>
        <taxon>Flavobacteriales</taxon>
        <taxon>Weeksellaceae</taxon>
        <taxon>Apibacter</taxon>
    </lineage>
</organism>
<feature type="compositionally biased region" description="Basic and acidic residues" evidence="5">
    <location>
        <begin position="246"/>
        <end position="259"/>
    </location>
</feature>
<dbReference type="InterPro" id="IPR046483">
    <property type="entry name" value="DUF6576"/>
</dbReference>
<reference evidence="8 9" key="1">
    <citation type="submission" date="2019-02" db="EMBL/GenBank/DDBJ databases">
        <title>Apibacter muscae sp. nov.: a novel member of the house fly microbiota.</title>
        <authorList>
            <person name="Park R."/>
        </authorList>
    </citation>
    <scope>NUCLEOTIDE SEQUENCE [LARGE SCALE GENOMIC DNA]</scope>
    <source>
        <strain evidence="8 9">AL1</strain>
    </source>
</reference>
<evidence type="ECO:0000256" key="5">
    <source>
        <dbReference type="SAM" id="MobiDB-lite"/>
    </source>
</evidence>
<keyword evidence="4 6" id="KW-0472">Membrane</keyword>
<dbReference type="OrthoDB" id="680602at2"/>
<dbReference type="InterPro" id="IPR035952">
    <property type="entry name" value="Rhomboid-like_sf"/>
</dbReference>
<comment type="subcellular location">
    <subcellularLocation>
        <location evidence="1">Membrane</location>
        <topology evidence="1">Multi-pass membrane protein</topology>
    </subcellularLocation>
</comment>
<comment type="caution">
    <text evidence="8">The sequence shown here is derived from an EMBL/GenBank/DDBJ whole genome shotgun (WGS) entry which is preliminary data.</text>
</comment>
<dbReference type="SUPFAM" id="SSF144091">
    <property type="entry name" value="Rhomboid-like"/>
    <property type="match status" value="1"/>
</dbReference>
<dbReference type="AlphaFoldDB" id="A0A563DF65"/>
<evidence type="ECO:0000256" key="2">
    <source>
        <dbReference type="ARBA" id="ARBA00022692"/>
    </source>
</evidence>
<dbReference type="Gene3D" id="1.20.1540.10">
    <property type="entry name" value="Rhomboid-like"/>
    <property type="match status" value="1"/>
</dbReference>
<feature type="domain" description="DUF6576" evidence="7">
    <location>
        <begin position="253"/>
        <end position="290"/>
    </location>
</feature>
<evidence type="ECO:0000256" key="6">
    <source>
        <dbReference type="SAM" id="Phobius"/>
    </source>
</evidence>
<name>A0A563DF65_9FLAO</name>
<keyword evidence="3 6" id="KW-1133">Transmembrane helix</keyword>
<dbReference type="Pfam" id="PF20216">
    <property type="entry name" value="DUF6576"/>
    <property type="match status" value="1"/>
</dbReference>
<feature type="transmembrane region" description="Helical" evidence="6">
    <location>
        <begin position="124"/>
        <end position="142"/>
    </location>
</feature>
<feature type="transmembrane region" description="Helical" evidence="6">
    <location>
        <begin position="181"/>
        <end position="198"/>
    </location>
</feature>
<feature type="transmembrane region" description="Helical" evidence="6">
    <location>
        <begin position="14"/>
        <end position="31"/>
    </location>
</feature>
<protein>
    <recommendedName>
        <fullName evidence="7">DUF6576 domain-containing protein</fullName>
    </recommendedName>
</protein>
<feature type="region of interest" description="Disordered" evidence="5">
    <location>
        <begin position="235"/>
        <end position="259"/>
    </location>
</feature>
<keyword evidence="9" id="KW-1185">Reference proteome</keyword>
<evidence type="ECO:0000313" key="8">
    <source>
        <dbReference type="EMBL" id="TWP28717.1"/>
    </source>
</evidence>
<evidence type="ECO:0000256" key="4">
    <source>
        <dbReference type="ARBA" id="ARBA00023136"/>
    </source>
</evidence>
<gene>
    <name evidence="8" type="ORF">ETU09_05200</name>
</gene>
<accession>A0A563DF65</accession>